<dbReference type="PRINTS" id="PR01489">
    <property type="entry name" value="RTXTOXINC"/>
</dbReference>
<comment type="subcellular location">
    <subcellularLocation>
        <location evidence="2">Cytoplasm</location>
    </subcellularLocation>
</comment>
<dbReference type="GO" id="GO:0009404">
    <property type="term" value="P:toxin metabolic process"/>
    <property type="evidence" value="ECO:0007669"/>
    <property type="project" value="UniProtKB-UniRule"/>
</dbReference>
<organism evidence="3 4">
    <name type="scientific">Falsiruegeria litorea R37</name>
    <dbReference type="NCBI Taxonomy" id="1200284"/>
    <lineage>
        <taxon>Bacteria</taxon>
        <taxon>Pseudomonadati</taxon>
        <taxon>Pseudomonadota</taxon>
        <taxon>Alphaproteobacteria</taxon>
        <taxon>Rhodobacterales</taxon>
        <taxon>Roseobacteraceae</taxon>
        <taxon>Falsiruegeria</taxon>
    </lineage>
</organism>
<dbReference type="Pfam" id="PF02794">
    <property type="entry name" value="HlyC"/>
    <property type="match status" value="1"/>
</dbReference>
<dbReference type="GO" id="GO:0005737">
    <property type="term" value="C:cytoplasm"/>
    <property type="evidence" value="ECO:0007669"/>
    <property type="project" value="UniProtKB-SubCell"/>
</dbReference>
<dbReference type="GO" id="GO:0031640">
    <property type="term" value="P:killing of cells of another organism"/>
    <property type="evidence" value="ECO:0007669"/>
    <property type="project" value="UniProtKB-KW"/>
</dbReference>
<keyword evidence="2" id="KW-0204">Cytolysis</keyword>
<comment type="function">
    <text evidence="2">Involved in fatty acylation of protoxin at internal lysine residues, thereby converting it to the active toxin.</text>
</comment>
<proteinExistence type="inferred from homology"/>
<dbReference type="EC" id="2.3.1.-" evidence="2"/>
<accession>A0A1Y5U0D5</accession>
<name>A0A1Y5U0D5_9RHOB</name>
<evidence type="ECO:0000256" key="2">
    <source>
        <dbReference type="RuleBase" id="RU368102"/>
    </source>
</evidence>
<evidence type="ECO:0000256" key="1">
    <source>
        <dbReference type="ARBA" id="ARBA00005686"/>
    </source>
</evidence>
<dbReference type="InterPro" id="IPR003996">
    <property type="entry name" value="RTX_toxin-activating_protC_bac"/>
</dbReference>
<dbReference type="Proteomes" id="UP000193077">
    <property type="component" value="Unassembled WGS sequence"/>
</dbReference>
<keyword evidence="2 3" id="KW-0808">Transferase</keyword>
<dbReference type="RefSeq" id="WP_133057692.1">
    <property type="nucleotide sequence ID" value="NZ_FWFO01000008.1"/>
</dbReference>
<keyword evidence="2" id="KW-0963">Cytoplasm</keyword>
<evidence type="ECO:0000313" key="3">
    <source>
        <dbReference type="EMBL" id="SLN73434.1"/>
    </source>
</evidence>
<reference evidence="3 4" key="1">
    <citation type="submission" date="2017-03" db="EMBL/GenBank/DDBJ databases">
        <authorList>
            <person name="Afonso C.L."/>
            <person name="Miller P.J."/>
            <person name="Scott M.A."/>
            <person name="Spackman E."/>
            <person name="Goraichik I."/>
            <person name="Dimitrov K.M."/>
            <person name="Suarez D.L."/>
            <person name="Swayne D.E."/>
        </authorList>
    </citation>
    <scope>NUCLEOTIDE SEQUENCE [LARGE SCALE GENOMIC DNA]</scope>
    <source>
        <strain evidence="3 4">CECT 7639</strain>
    </source>
</reference>
<keyword evidence="2 3" id="KW-0012">Acyltransferase</keyword>
<dbReference type="EMBL" id="FWFO01000008">
    <property type="protein sequence ID" value="SLN73434.1"/>
    <property type="molecule type" value="Genomic_DNA"/>
</dbReference>
<evidence type="ECO:0000313" key="4">
    <source>
        <dbReference type="Proteomes" id="UP000193077"/>
    </source>
</evidence>
<gene>
    <name evidence="3" type="primary">cyaC_2</name>
    <name evidence="3" type="ORF">TRL7639_04421</name>
</gene>
<dbReference type="GO" id="GO:0016746">
    <property type="term" value="F:acyltransferase activity"/>
    <property type="evidence" value="ECO:0007669"/>
    <property type="project" value="UniProtKB-UniRule"/>
</dbReference>
<comment type="similarity">
    <text evidence="1 2">Belongs to the RTX toxin acyltransferase family.</text>
</comment>
<dbReference type="OrthoDB" id="5431564at2"/>
<keyword evidence="4" id="KW-1185">Reference proteome</keyword>
<protein>
    <recommendedName>
        <fullName evidence="2">RTX toxin-activating lysine-acyltransferase</fullName>
        <ecNumber evidence="2">2.3.1.-</ecNumber>
    </recommendedName>
</protein>
<sequence length="162" mass="19323">MNIKPDQNTPNPERMRQIGQICFLVSQSRLHSGMRYRQLERRLFYPLSIGQGRLFMQGENTPLSFVTWAWVNEEVDARLMDDPDDIKPHEWNCGELLWFMDFMAPYGRVREIISHLDKELFHSVSYAKLHRIGMDTGQSKRVTRYYGSRRREERRQVKTQTA</sequence>
<dbReference type="AlphaFoldDB" id="A0A1Y5U0D5"/>